<evidence type="ECO:0000256" key="1">
    <source>
        <dbReference type="SAM" id="MobiDB-lite"/>
    </source>
</evidence>
<feature type="compositionally biased region" description="Basic and acidic residues" evidence="1">
    <location>
        <begin position="8"/>
        <end position="23"/>
    </location>
</feature>
<dbReference type="AlphaFoldDB" id="A0A0E9R0X7"/>
<accession>A0A0E9R0X7</accession>
<dbReference type="EMBL" id="GBXM01086422">
    <property type="protein sequence ID" value="JAH22155.1"/>
    <property type="molecule type" value="Transcribed_RNA"/>
</dbReference>
<sequence>MNLSPSTDVRELRASLGPRDRLLSADSTP</sequence>
<reference evidence="2" key="2">
    <citation type="journal article" date="2015" name="Fish Shellfish Immunol.">
        <title>Early steps in the European eel (Anguilla anguilla)-Vibrio vulnificus interaction in the gills: Role of the RtxA13 toxin.</title>
        <authorList>
            <person name="Callol A."/>
            <person name="Pajuelo D."/>
            <person name="Ebbesson L."/>
            <person name="Teles M."/>
            <person name="MacKenzie S."/>
            <person name="Amaro C."/>
        </authorList>
    </citation>
    <scope>NUCLEOTIDE SEQUENCE</scope>
</reference>
<name>A0A0E9R0X7_ANGAN</name>
<reference evidence="2" key="1">
    <citation type="submission" date="2014-11" db="EMBL/GenBank/DDBJ databases">
        <authorList>
            <person name="Amaro Gonzalez C."/>
        </authorList>
    </citation>
    <scope>NUCLEOTIDE SEQUENCE</scope>
</reference>
<feature type="region of interest" description="Disordered" evidence="1">
    <location>
        <begin position="1"/>
        <end position="29"/>
    </location>
</feature>
<proteinExistence type="predicted"/>
<evidence type="ECO:0000313" key="2">
    <source>
        <dbReference type="EMBL" id="JAH22155.1"/>
    </source>
</evidence>
<protein>
    <submittedName>
        <fullName evidence="2">Uncharacterized protein</fullName>
    </submittedName>
</protein>
<organism evidence="2">
    <name type="scientific">Anguilla anguilla</name>
    <name type="common">European freshwater eel</name>
    <name type="synonym">Muraena anguilla</name>
    <dbReference type="NCBI Taxonomy" id="7936"/>
    <lineage>
        <taxon>Eukaryota</taxon>
        <taxon>Metazoa</taxon>
        <taxon>Chordata</taxon>
        <taxon>Craniata</taxon>
        <taxon>Vertebrata</taxon>
        <taxon>Euteleostomi</taxon>
        <taxon>Actinopterygii</taxon>
        <taxon>Neopterygii</taxon>
        <taxon>Teleostei</taxon>
        <taxon>Anguilliformes</taxon>
        <taxon>Anguillidae</taxon>
        <taxon>Anguilla</taxon>
    </lineage>
</organism>